<dbReference type="Proteomes" id="UP000183028">
    <property type="component" value="Unassembled WGS sequence"/>
</dbReference>
<dbReference type="NCBIfam" id="NF007020">
    <property type="entry name" value="PRK09485.1"/>
    <property type="match status" value="1"/>
</dbReference>
<evidence type="ECO:0000313" key="8">
    <source>
        <dbReference type="Proteomes" id="UP000183028"/>
    </source>
</evidence>
<comment type="cofactor">
    <cofactor evidence="5">
        <name>Zn(2+)</name>
        <dbReference type="ChEBI" id="CHEBI:29105"/>
    </cofactor>
</comment>
<dbReference type="Pfam" id="PF02574">
    <property type="entry name" value="S-methyl_trans"/>
    <property type="match status" value="1"/>
</dbReference>
<dbReference type="AlphaFoldDB" id="A0A1H6QDN5"/>
<reference evidence="8" key="1">
    <citation type="submission" date="2016-10" db="EMBL/GenBank/DDBJ databases">
        <authorList>
            <person name="Varghese N."/>
        </authorList>
    </citation>
    <scope>NUCLEOTIDE SEQUENCE [LARGE SCALE GENOMIC DNA]</scope>
    <source>
        <strain evidence="8">DSM 20406</strain>
    </source>
</reference>
<gene>
    <name evidence="7" type="ORF">SAMN04487834_100344</name>
</gene>
<evidence type="ECO:0000256" key="3">
    <source>
        <dbReference type="ARBA" id="ARBA00022723"/>
    </source>
</evidence>
<keyword evidence="1 5" id="KW-0489">Methyltransferase</keyword>
<dbReference type="STRING" id="322505.SAMN04487836_11738"/>
<keyword evidence="4 5" id="KW-0862">Zinc</keyword>
<dbReference type="PROSITE" id="PS50970">
    <property type="entry name" value="HCY"/>
    <property type="match status" value="1"/>
</dbReference>
<feature type="binding site" evidence="5">
    <location>
        <position position="229"/>
    </location>
    <ligand>
        <name>Zn(2+)</name>
        <dbReference type="ChEBI" id="CHEBI:29105"/>
    </ligand>
</feature>
<dbReference type="InterPro" id="IPR003726">
    <property type="entry name" value="HCY_dom"/>
</dbReference>
<dbReference type="PANTHER" id="PTHR46015:SF1">
    <property type="entry name" value="HOMOCYSTEINE S-METHYLTRANSFERASE-LIKE ISOFORM 1"/>
    <property type="match status" value="1"/>
</dbReference>
<dbReference type="EMBL" id="FNYK01000003">
    <property type="protein sequence ID" value="SEI41833.1"/>
    <property type="molecule type" value="Genomic_DNA"/>
</dbReference>
<protein>
    <submittedName>
        <fullName evidence="7">Homocysteine S-methyltransferase</fullName>
    </submittedName>
</protein>
<dbReference type="RefSeq" id="WP_074731180.1">
    <property type="nucleotide sequence ID" value="NZ_FNYK01000003.1"/>
</dbReference>
<dbReference type="OrthoDB" id="9803687at2"/>
<organism evidence="7 8">
    <name type="scientific">Sharpea azabuensis</name>
    <dbReference type="NCBI Taxonomy" id="322505"/>
    <lineage>
        <taxon>Bacteria</taxon>
        <taxon>Bacillati</taxon>
        <taxon>Bacillota</taxon>
        <taxon>Erysipelotrichia</taxon>
        <taxon>Erysipelotrichales</taxon>
        <taxon>Coprobacillaceae</taxon>
        <taxon>Sharpea</taxon>
    </lineage>
</organism>
<name>A0A1H6QDN5_9FIRM</name>
<feature type="binding site" evidence="5">
    <location>
        <position position="294"/>
    </location>
    <ligand>
        <name>Zn(2+)</name>
        <dbReference type="ChEBI" id="CHEBI:29105"/>
    </ligand>
</feature>
<feature type="domain" description="Hcy-binding" evidence="6">
    <location>
        <begin position="3"/>
        <end position="309"/>
    </location>
</feature>
<dbReference type="eggNOG" id="COG2040">
    <property type="taxonomic scope" value="Bacteria"/>
</dbReference>
<dbReference type="GO" id="GO:0008270">
    <property type="term" value="F:zinc ion binding"/>
    <property type="evidence" value="ECO:0007669"/>
    <property type="project" value="InterPro"/>
</dbReference>
<evidence type="ECO:0000259" key="6">
    <source>
        <dbReference type="PROSITE" id="PS50970"/>
    </source>
</evidence>
<accession>A0A1H6QDN5</accession>
<evidence type="ECO:0000256" key="4">
    <source>
        <dbReference type="ARBA" id="ARBA00022833"/>
    </source>
</evidence>
<dbReference type="InterPro" id="IPR036589">
    <property type="entry name" value="HCY_dom_sf"/>
</dbReference>
<keyword evidence="3 5" id="KW-0479">Metal-binding</keyword>
<evidence type="ECO:0000313" key="7">
    <source>
        <dbReference type="EMBL" id="SEI41833.1"/>
    </source>
</evidence>
<dbReference type="SUPFAM" id="SSF82282">
    <property type="entry name" value="Homocysteine S-methyltransferase"/>
    <property type="match status" value="1"/>
</dbReference>
<dbReference type="InterPro" id="IPR051486">
    <property type="entry name" value="Hcy_S-methyltransferase"/>
</dbReference>
<feature type="binding site" evidence="5">
    <location>
        <position position="295"/>
    </location>
    <ligand>
        <name>Zn(2+)</name>
        <dbReference type="ChEBI" id="CHEBI:29105"/>
    </ligand>
</feature>
<dbReference type="PANTHER" id="PTHR46015">
    <property type="entry name" value="ZGC:172121"/>
    <property type="match status" value="1"/>
</dbReference>
<sequence length="323" mass="36167">MKQTIDQILKDNTVMVVDGSMSSALEALGCNLSNKLWTATVLIENPELVKEVHKYYFRAGANCGITCSYQASIPGLMAVGYSEKEAEDYIRLSVKLFLEARDEWWEEEGKKANCTYPICLASVGPYGAYLADGSEYKGNYHVSDEELYHFHKRRMELLLEAGAEVLLCETDPSLPEALIEAKICEELNADFIISFSCRDGLHTYEGQSIITCAESLKDFPHLKMIGVNCTYPTYIESLITALKSATDLPIIVYPNSGEVYDPKTKTWSKGKEDVSFEDYAYLWFKCGAKAVGGCCTTVDKHIKQVVLAKNRYLKDLSIKKISL</sequence>
<dbReference type="Gene3D" id="3.20.20.330">
    <property type="entry name" value="Homocysteine-binding-like domain"/>
    <property type="match status" value="1"/>
</dbReference>
<dbReference type="GO" id="GO:0008898">
    <property type="term" value="F:S-adenosylmethionine-homocysteine S-methyltransferase activity"/>
    <property type="evidence" value="ECO:0007669"/>
    <property type="project" value="TreeGrafter"/>
</dbReference>
<evidence type="ECO:0000256" key="2">
    <source>
        <dbReference type="ARBA" id="ARBA00022679"/>
    </source>
</evidence>
<dbReference type="PIRSF" id="PIRSF037505">
    <property type="entry name" value="Betaine_HMT"/>
    <property type="match status" value="1"/>
</dbReference>
<evidence type="ECO:0000256" key="5">
    <source>
        <dbReference type="PROSITE-ProRule" id="PRU00333"/>
    </source>
</evidence>
<keyword evidence="2 5" id="KW-0808">Transferase</keyword>
<keyword evidence="8" id="KW-1185">Reference proteome</keyword>
<dbReference type="GO" id="GO:0009086">
    <property type="term" value="P:methionine biosynthetic process"/>
    <property type="evidence" value="ECO:0007669"/>
    <property type="project" value="InterPro"/>
</dbReference>
<dbReference type="InterPro" id="IPR017226">
    <property type="entry name" value="BHMT-like"/>
</dbReference>
<evidence type="ECO:0000256" key="1">
    <source>
        <dbReference type="ARBA" id="ARBA00022603"/>
    </source>
</evidence>
<dbReference type="GO" id="GO:0033528">
    <property type="term" value="P:S-methylmethionine cycle"/>
    <property type="evidence" value="ECO:0007669"/>
    <property type="project" value="TreeGrafter"/>
</dbReference>
<dbReference type="GO" id="GO:0032259">
    <property type="term" value="P:methylation"/>
    <property type="evidence" value="ECO:0007669"/>
    <property type="project" value="UniProtKB-KW"/>
</dbReference>
<proteinExistence type="predicted"/>